<dbReference type="Gramene" id="PGSC0003DMT400087850">
    <property type="protein sequence ID" value="PGSC0003DMT400087850"/>
    <property type="gene ID" value="PGSC0003DMG400037421"/>
</dbReference>
<dbReference type="HOGENOM" id="CLU_1505979_0_0_1"/>
<reference evidence="2" key="1">
    <citation type="journal article" date="2011" name="Nature">
        <title>Genome sequence and analysis of the tuber crop potato.</title>
        <authorList>
            <consortium name="The Potato Genome Sequencing Consortium"/>
        </authorList>
    </citation>
    <scope>NUCLEOTIDE SEQUENCE [LARGE SCALE GENOMIC DNA]</scope>
    <source>
        <strain evidence="2">cv. DM1-3 516 R44</strain>
    </source>
</reference>
<accession>M1DEP1</accession>
<protein>
    <submittedName>
        <fullName evidence="1">Uncharacterized protein</fullName>
    </submittedName>
</protein>
<reference evidence="1" key="2">
    <citation type="submission" date="2015-06" db="UniProtKB">
        <authorList>
            <consortium name="EnsemblPlants"/>
        </authorList>
    </citation>
    <scope>IDENTIFICATION</scope>
    <source>
        <strain evidence="1">DM1-3 516 R44</strain>
    </source>
</reference>
<evidence type="ECO:0000313" key="2">
    <source>
        <dbReference type="Proteomes" id="UP000011115"/>
    </source>
</evidence>
<dbReference type="PaxDb" id="4113-PGSC0003DMT400087850"/>
<dbReference type="InParanoid" id="M1DEP1"/>
<keyword evidence="2" id="KW-1185">Reference proteome</keyword>
<dbReference type="AlphaFoldDB" id="M1DEP1"/>
<sequence>MDANEQKGTKWLKEGRKNGLTIAKSIRRVAERPTTSPNVPVCLALKKKVKFARKGSSWGIIEQFRKASPYHPMIQNVKMLKEKAKSGGDPSVLINIFRVKTFGYDPPGATLRVPEEDPNLGQASCQSSLKLCLEGGCPRRGLAPPGPKVWSADSTVSNLISRKLVGRHPRQELVSRQNL</sequence>
<name>M1DEP1_SOLTU</name>
<proteinExistence type="predicted"/>
<dbReference type="EnsemblPlants" id="PGSC0003DMT400087850">
    <property type="protein sequence ID" value="PGSC0003DMT400087850"/>
    <property type="gene ID" value="PGSC0003DMG400037421"/>
</dbReference>
<evidence type="ECO:0000313" key="1">
    <source>
        <dbReference type="EnsemblPlants" id="PGSC0003DMT400087850"/>
    </source>
</evidence>
<dbReference type="Proteomes" id="UP000011115">
    <property type="component" value="Unassembled WGS sequence"/>
</dbReference>
<organism evidence="1 2">
    <name type="scientific">Solanum tuberosum</name>
    <name type="common">Potato</name>
    <dbReference type="NCBI Taxonomy" id="4113"/>
    <lineage>
        <taxon>Eukaryota</taxon>
        <taxon>Viridiplantae</taxon>
        <taxon>Streptophyta</taxon>
        <taxon>Embryophyta</taxon>
        <taxon>Tracheophyta</taxon>
        <taxon>Spermatophyta</taxon>
        <taxon>Magnoliopsida</taxon>
        <taxon>eudicotyledons</taxon>
        <taxon>Gunneridae</taxon>
        <taxon>Pentapetalae</taxon>
        <taxon>asterids</taxon>
        <taxon>lamiids</taxon>
        <taxon>Solanales</taxon>
        <taxon>Solanaceae</taxon>
        <taxon>Solanoideae</taxon>
        <taxon>Solaneae</taxon>
        <taxon>Solanum</taxon>
    </lineage>
</organism>